<dbReference type="PANTHER" id="PTHR10204:SF34">
    <property type="entry name" value="NAD(P)H DEHYDROGENASE [QUINONE] 1 ISOFORM 1"/>
    <property type="match status" value="1"/>
</dbReference>
<dbReference type="InterPro" id="IPR051545">
    <property type="entry name" value="NAD(P)H_dehydrogenase_qn"/>
</dbReference>
<evidence type="ECO:0000313" key="5">
    <source>
        <dbReference type="Proteomes" id="UP000034154"/>
    </source>
</evidence>
<evidence type="ECO:0000256" key="1">
    <source>
        <dbReference type="ARBA" id="ARBA00006252"/>
    </source>
</evidence>
<sequence>MLIVYAHPNKKGNCGEVLCRSCEFLDKKGIEYEILDLYEMNYNPVMNQNEHYTSGGKEISLENQRIQKMFKKHKRFVFIYPTWWNNTPAILKGFLDKVFTNHFAFEYRNKIPVGLLNGKAVVITTTGAPRPFGRIILKDRSITVVTKDTLKFCGIKSRGFIIGSCVNFNETSKGKIKKTVKKALNYLI</sequence>
<proteinExistence type="inferred from homology"/>
<dbReference type="PANTHER" id="PTHR10204">
    <property type="entry name" value="NAD P H OXIDOREDUCTASE-RELATED"/>
    <property type="match status" value="1"/>
</dbReference>
<evidence type="ECO:0000259" key="3">
    <source>
        <dbReference type="Pfam" id="PF02525"/>
    </source>
</evidence>
<dbReference type="Pfam" id="PF02525">
    <property type="entry name" value="Flavodoxin_2"/>
    <property type="match status" value="1"/>
</dbReference>
<comment type="caution">
    <text evidence="4">The sequence shown here is derived from an EMBL/GenBank/DDBJ whole genome shotgun (WGS) entry which is preliminary data.</text>
</comment>
<dbReference type="EMBL" id="LCJB01000026">
    <property type="protein sequence ID" value="KKT70411.1"/>
    <property type="molecule type" value="Genomic_DNA"/>
</dbReference>
<dbReference type="InterPro" id="IPR029039">
    <property type="entry name" value="Flavoprotein-like_sf"/>
</dbReference>
<dbReference type="Proteomes" id="UP000034154">
    <property type="component" value="Unassembled WGS sequence"/>
</dbReference>
<dbReference type="InterPro" id="IPR003680">
    <property type="entry name" value="Flavodoxin_fold"/>
</dbReference>
<gene>
    <name evidence="4" type="ORF">UW63_C0026G0011</name>
</gene>
<protein>
    <submittedName>
        <fullName evidence="4">NADPH dehydrogenase</fullName>
    </submittedName>
</protein>
<reference evidence="4 5" key="1">
    <citation type="journal article" date="2015" name="Nature">
        <title>rRNA introns, odd ribosomes, and small enigmatic genomes across a large radiation of phyla.</title>
        <authorList>
            <person name="Brown C.T."/>
            <person name="Hug L.A."/>
            <person name="Thomas B.C."/>
            <person name="Sharon I."/>
            <person name="Castelle C.J."/>
            <person name="Singh A."/>
            <person name="Wilkins M.J."/>
            <person name="Williams K.H."/>
            <person name="Banfield J.F."/>
        </authorList>
    </citation>
    <scope>NUCLEOTIDE SEQUENCE [LARGE SCALE GENOMIC DNA]</scope>
</reference>
<feature type="domain" description="Flavodoxin-like fold" evidence="3">
    <location>
        <begin position="2"/>
        <end position="185"/>
    </location>
</feature>
<dbReference type="Gene3D" id="3.40.50.360">
    <property type="match status" value="1"/>
</dbReference>
<evidence type="ECO:0000256" key="2">
    <source>
        <dbReference type="ARBA" id="ARBA00023002"/>
    </source>
</evidence>
<dbReference type="GO" id="GO:0003955">
    <property type="term" value="F:NAD(P)H dehydrogenase (quinone) activity"/>
    <property type="evidence" value="ECO:0007669"/>
    <property type="project" value="TreeGrafter"/>
</dbReference>
<dbReference type="AlphaFoldDB" id="A0A0G1JFH8"/>
<dbReference type="GO" id="GO:0005829">
    <property type="term" value="C:cytosol"/>
    <property type="evidence" value="ECO:0007669"/>
    <property type="project" value="TreeGrafter"/>
</dbReference>
<comment type="similarity">
    <text evidence="1">Belongs to the NAD(P)H dehydrogenase (quinone) family.</text>
</comment>
<dbReference type="SUPFAM" id="SSF52218">
    <property type="entry name" value="Flavoproteins"/>
    <property type="match status" value="1"/>
</dbReference>
<keyword evidence="2" id="KW-0560">Oxidoreductase</keyword>
<evidence type="ECO:0000313" key="4">
    <source>
        <dbReference type="EMBL" id="KKT70411.1"/>
    </source>
</evidence>
<accession>A0A0G1JFH8</accession>
<name>A0A0G1JFH8_9BACT</name>
<organism evidence="4 5">
    <name type="scientific">Candidatus Uhrbacteria bacterium GW2011_GWF2_44_350</name>
    <dbReference type="NCBI Taxonomy" id="1619000"/>
    <lineage>
        <taxon>Bacteria</taxon>
        <taxon>Candidatus Uhriibacteriota</taxon>
    </lineage>
</organism>